<reference evidence="4" key="1">
    <citation type="journal article" date="2013" name="Environ. Microbiol.">
        <title>Seasonally variable intestinal metagenomes of the red palm weevil (Rhynchophorus ferrugineus).</title>
        <authorList>
            <person name="Jia S."/>
            <person name="Zhang X."/>
            <person name="Zhang G."/>
            <person name="Yin A."/>
            <person name="Zhang S."/>
            <person name="Li F."/>
            <person name="Wang L."/>
            <person name="Zhao D."/>
            <person name="Yun Q."/>
            <person name="Tala"/>
            <person name="Wang J."/>
            <person name="Sun G."/>
            <person name="Baabdullah M."/>
            <person name="Yu X."/>
            <person name="Hu S."/>
            <person name="Al-Mssallem I.S."/>
            <person name="Yu J."/>
        </authorList>
    </citation>
    <scope>NUCLEOTIDE SEQUENCE</scope>
</reference>
<evidence type="ECO:0000259" key="3">
    <source>
        <dbReference type="PROSITE" id="PS50915"/>
    </source>
</evidence>
<dbReference type="InterPro" id="IPR011024">
    <property type="entry name" value="G_crystallin-like"/>
</dbReference>
<evidence type="ECO:0000256" key="2">
    <source>
        <dbReference type="ARBA" id="ARBA00022737"/>
    </source>
</evidence>
<accession>A0A060BTT9</accession>
<evidence type="ECO:0000313" key="4">
    <source>
        <dbReference type="EMBL" id="AIA86334.1"/>
    </source>
</evidence>
<protein>
    <submittedName>
        <fullName evidence="4">CAZy families GH87 protein</fullName>
    </submittedName>
</protein>
<dbReference type="Gene3D" id="2.60.20.10">
    <property type="entry name" value="Crystallins"/>
    <property type="match status" value="1"/>
</dbReference>
<sequence length="162" mass="17158">MVPGYWPGSGGTTGLANFQAKMQEWKTDMGADGGFLWTGDAVSAGDLPDYAAAIIDSLLMVSFYQNANYGGTVQSLAPGSYTLSQLQAAGLSNDDVSSVRVPPGLSVVIYEDNNFAGNSWTLSGDMPRFKLLSPSANDKMSSCIVTLAPRTYKVLNKTSGWP</sequence>
<keyword evidence="2" id="KW-0677">Repeat</keyword>
<evidence type="ECO:0000256" key="1">
    <source>
        <dbReference type="ARBA" id="ARBA00009646"/>
    </source>
</evidence>
<dbReference type="EMBL" id="KF119069">
    <property type="protein sequence ID" value="AIA86334.1"/>
    <property type="molecule type" value="Genomic_DNA"/>
</dbReference>
<dbReference type="SMART" id="SM00247">
    <property type="entry name" value="XTALbg"/>
    <property type="match status" value="1"/>
</dbReference>
<comment type="similarity">
    <text evidence="1">Belongs to the beta/gamma-crystallin family.</text>
</comment>
<name>A0A060BTT9_9BACT</name>
<dbReference type="InterPro" id="IPR001064">
    <property type="entry name" value="Beta/gamma_crystallin"/>
</dbReference>
<proteinExistence type="inferred from homology"/>
<feature type="domain" description="Beta/gamma crystallin 'Greek key'" evidence="3">
    <location>
        <begin position="59"/>
        <end position="103"/>
    </location>
</feature>
<organism evidence="4">
    <name type="scientific">uncultured Stigmatella sp</name>
    <dbReference type="NCBI Taxonomy" id="290608"/>
    <lineage>
        <taxon>Bacteria</taxon>
        <taxon>Pseudomonadati</taxon>
        <taxon>Myxococcota</taxon>
        <taxon>Myxococcia</taxon>
        <taxon>Myxococcales</taxon>
        <taxon>Cystobacterineae</taxon>
        <taxon>Archangiaceae</taxon>
        <taxon>Stigmatella</taxon>
        <taxon>environmental samples</taxon>
    </lineage>
</organism>
<dbReference type="PROSITE" id="PS50915">
    <property type="entry name" value="CRYSTALLIN_BETA_GAMMA"/>
    <property type="match status" value="1"/>
</dbReference>
<dbReference type="AlphaFoldDB" id="A0A060BTT9"/>
<dbReference type="SUPFAM" id="SSF49695">
    <property type="entry name" value="gamma-Crystallin-like"/>
    <property type="match status" value="1"/>
</dbReference>